<dbReference type="Pfam" id="PF03780">
    <property type="entry name" value="Asp23"/>
    <property type="match status" value="1"/>
</dbReference>
<dbReference type="RefSeq" id="WP_036324254.1">
    <property type="nucleotide sequence ID" value="NZ_BAAAGP010000010.1"/>
</dbReference>
<gene>
    <name evidence="3" type="ORF">Mco01_39900</name>
</gene>
<comment type="similarity">
    <text evidence="1">Belongs to the asp23 family.</text>
</comment>
<evidence type="ECO:0008006" key="5">
    <source>
        <dbReference type="Google" id="ProtNLM"/>
    </source>
</evidence>
<dbReference type="Proteomes" id="UP000603904">
    <property type="component" value="Unassembled WGS sequence"/>
</dbReference>
<dbReference type="PANTHER" id="PTHR34297">
    <property type="entry name" value="HYPOTHETICAL CYTOSOLIC PROTEIN-RELATED"/>
    <property type="match status" value="1"/>
</dbReference>
<evidence type="ECO:0000256" key="1">
    <source>
        <dbReference type="ARBA" id="ARBA00005721"/>
    </source>
</evidence>
<protein>
    <recommendedName>
        <fullName evidence="5">Asp23/Gls24 family envelope stress response protein</fullName>
    </recommendedName>
</protein>
<reference evidence="3 4" key="1">
    <citation type="submission" date="2021-01" db="EMBL/GenBank/DDBJ databases">
        <title>Whole genome shotgun sequence of Microbispora corallina NBRC 16416.</title>
        <authorList>
            <person name="Komaki H."/>
            <person name="Tamura T."/>
        </authorList>
    </citation>
    <scope>NUCLEOTIDE SEQUENCE [LARGE SCALE GENOMIC DNA]</scope>
    <source>
        <strain evidence="3 4">NBRC 16416</strain>
    </source>
</reference>
<comment type="caution">
    <text evidence="3">The sequence shown here is derived from an EMBL/GenBank/DDBJ whole genome shotgun (WGS) entry which is preliminary data.</text>
</comment>
<evidence type="ECO:0000313" key="4">
    <source>
        <dbReference type="Proteomes" id="UP000603904"/>
    </source>
</evidence>
<proteinExistence type="inferred from homology"/>
<keyword evidence="4" id="KW-1185">Reference proteome</keyword>
<dbReference type="EMBL" id="BOOC01000018">
    <property type="protein sequence ID" value="GIH40990.1"/>
    <property type="molecule type" value="Genomic_DNA"/>
</dbReference>
<sequence>MTETNTPTAGGVTVQEKRDRPGFGGSHASPSQTGKGLATERGRTVIADEVVAKIGGMAAREIEGVHDFGTGTARAIGALKGRLGAEDGVTRGIDVEVGERQAAVDIHLVVEYGLAIPDLAEAVRRHVIDAVERMCGLEVTEVNIAVDDVHLPRQEEPSGTDGEPRVQ</sequence>
<accession>A0ABQ4G1S7</accession>
<dbReference type="PANTHER" id="PTHR34297:SF3">
    <property type="entry name" value="ALKALINE SHOCK PROTEIN 23"/>
    <property type="match status" value="1"/>
</dbReference>
<evidence type="ECO:0000313" key="3">
    <source>
        <dbReference type="EMBL" id="GIH40990.1"/>
    </source>
</evidence>
<organism evidence="3 4">
    <name type="scientific">Microbispora corallina</name>
    <dbReference type="NCBI Taxonomy" id="83302"/>
    <lineage>
        <taxon>Bacteria</taxon>
        <taxon>Bacillati</taxon>
        <taxon>Actinomycetota</taxon>
        <taxon>Actinomycetes</taxon>
        <taxon>Streptosporangiales</taxon>
        <taxon>Streptosporangiaceae</taxon>
        <taxon>Microbispora</taxon>
    </lineage>
</organism>
<name>A0ABQ4G1S7_9ACTN</name>
<evidence type="ECO:0000256" key="2">
    <source>
        <dbReference type="SAM" id="MobiDB-lite"/>
    </source>
</evidence>
<dbReference type="InterPro" id="IPR005531">
    <property type="entry name" value="Asp23"/>
</dbReference>
<feature type="region of interest" description="Disordered" evidence="2">
    <location>
        <begin position="148"/>
        <end position="167"/>
    </location>
</feature>
<feature type="region of interest" description="Disordered" evidence="2">
    <location>
        <begin position="1"/>
        <end position="40"/>
    </location>
</feature>